<proteinExistence type="predicted"/>
<dbReference type="InterPro" id="IPR027860">
    <property type="entry name" value="DUF4429"/>
</dbReference>
<evidence type="ECO:0000259" key="1">
    <source>
        <dbReference type="Pfam" id="PF14472"/>
    </source>
</evidence>
<feature type="domain" description="DUF4429" evidence="1">
    <location>
        <begin position="12"/>
        <end position="104"/>
    </location>
</feature>
<protein>
    <submittedName>
        <fullName evidence="2">DUF4429 domain-containing protein</fullName>
    </submittedName>
</protein>
<dbReference type="Pfam" id="PF14472">
    <property type="entry name" value="DUF4429"/>
    <property type="match status" value="1"/>
</dbReference>
<evidence type="ECO:0000313" key="3">
    <source>
        <dbReference type="Proteomes" id="UP000467124"/>
    </source>
</evidence>
<reference evidence="2 3" key="1">
    <citation type="journal article" date="2019" name="Nat. Commun.">
        <title>The antimicrobial potential of Streptomyces from insect microbiomes.</title>
        <authorList>
            <person name="Chevrette M.G."/>
            <person name="Carlson C.M."/>
            <person name="Ortega H.E."/>
            <person name="Thomas C."/>
            <person name="Ananiev G.E."/>
            <person name="Barns K.J."/>
            <person name="Book A.J."/>
            <person name="Cagnazzo J."/>
            <person name="Carlos C."/>
            <person name="Flanigan W."/>
            <person name="Grubbs K.J."/>
            <person name="Horn H.A."/>
            <person name="Hoffmann F.M."/>
            <person name="Klassen J.L."/>
            <person name="Knack J.J."/>
            <person name="Lewin G.R."/>
            <person name="McDonald B.R."/>
            <person name="Muller L."/>
            <person name="Melo W.G.P."/>
            <person name="Pinto-Tomas A.A."/>
            <person name="Schmitz A."/>
            <person name="Wendt-Pienkowski E."/>
            <person name="Wildman S."/>
            <person name="Zhao M."/>
            <person name="Zhang F."/>
            <person name="Bugni T.S."/>
            <person name="Andes D.R."/>
            <person name="Pupo M.T."/>
            <person name="Currie C.R."/>
        </authorList>
    </citation>
    <scope>NUCLEOTIDE SEQUENCE [LARGE SCALE GENOMIC DNA]</scope>
    <source>
        <strain evidence="2 3">SID5840</strain>
    </source>
</reference>
<gene>
    <name evidence="2" type="ORF">GTW20_00285</name>
</gene>
<sequence>MITAHGYMGATVTFDGQWVSITRHGAQRMTHGRGEKQLHISQISAVQMKPPAMLTNGFIQFTIAGGMERQSQKGGRTYQAAKDENSVIFLKKHYPEFVQLRDAVAEAIGRAHMPQPQAPQQTTGPSVPQQIQELWDMHQRGMLTRKQYDAQVARLSQ</sequence>
<evidence type="ECO:0000313" key="2">
    <source>
        <dbReference type="EMBL" id="MYR30739.1"/>
    </source>
</evidence>
<comment type="caution">
    <text evidence="2">The sequence shown here is derived from an EMBL/GenBank/DDBJ whole genome shotgun (WGS) entry which is preliminary data.</text>
</comment>
<dbReference type="Proteomes" id="UP000467124">
    <property type="component" value="Unassembled WGS sequence"/>
</dbReference>
<accession>A0A7K2IL88</accession>
<dbReference type="EMBL" id="WWHY01000001">
    <property type="protein sequence ID" value="MYR30739.1"/>
    <property type="molecule type" value="Genomic_DNA"/>
</dbReference>
<dbReference type="AlphaFoldDB" id="A0A7K2IL88"/>
<name>A0A7K2IL88_9ACTN</name>
<organism evidence="2 3">
    <name type="scientific">Nocardiopsis alba</name>
    <dbReference type="NCBI Taxonomy" id="53437"/>
    <lineage>
        <taxon>Bacteria</taxon>
        <taxon>Bacillati</taxon>
        <taxon>Actinomycetota</taxon>
        <taxon>Actinomycetes</taxon>
        <taxon>Streptosporangiales</taxon>
        <taxon>Nocardiopsidaceae</taxon>
        <taxon>Nocardiopsis</taxon>
    </lineage>
</organism>
<dbReference type="RefSeq" id="WP_161112286.1">
    <property type="nucleotide sequence ID" value="NZ_JBHXVI010000018.1"/>
</dbReference>